<evidence type="ECO:0000256" key="3">
    <source>
        <dbReference type="ARBA" id="ARBA00004496"/>
    </source>
</evidence>
<dbReference type="AlphaFoldDB" id="A0AAV4PD91"/>
<keyword evidence="7" id="KW-0969">Cilium</keyword>
<keyword evidence="8" id="KW-1185">Reference proteome</keyword>
<evidence type="ECO:0000313" key="7">
    <source>
        <dbReference type="EMBL" id="GIX95008.1"/>
    </source>
</evidence>
<reference evidence="7 8" key="1">
    <citation type="submission" date="2021-06" db="EMBL/GenBank/DDBJ databases">
        <title>Caerostris extrusa draft genome.</title>
        <authorList>
            <person name="Kono N."/>
            <person name="Arakawa K."/>
        </authorList>
    </citation>
    <scope>NUCLEOTIDE SEQUENCE [LARGE SCALE GENOMIC DNA]</scope>
</reference>
<dbReference type="InterPro" id="IPR027887">
    <property type="entry name" value="DUF4464"/>
</dbReference>
<proteinExistence type="predicted"/>
<evidence type="ECO:0000256" key="2">
    <source>
        <dbReference type="ARBA" id="ARBA00004123"/>
    </source>
</evidence>
<dbReference type="Proteomes" id="UP001054945">
    <property type="component" value="Unassembled WGS sequence"/>
</dbReference>
<evidence type="ECO:0000256" key="1">
    <source>
        <dbReference type="ARBA" id="ARBA00003056"/>
    </source>
</evidence>
<evidence type="ECO:0000256" key="4">
    <source>
        <dbReference type="ARBA" id="ARBA00021436"/>
    </source>
</evidence>
<keyword evidence="6" id="KW-0539">Nucleus</keyword>
<dbReference type="EMBL" id="BPLR01004463">
    <property type="protein sequence ID" value="GIX95008.1"/>
    <property type="molecule type" value="Genomic_DNA"/>
</dbReference>
<protein>
    <recommendedName>
        <fullName evidence="4">Cilia- and flagella-associated protein 299</fullName>
    </recommendedName>
</protein>
<dbReference type="PANTHER" id="PTHR33588">
    <property type="entry name" value="CILIA- AND FLAGELLA-ASSOCIATED PROTEIN 299"/>
    <property type="match status" value="1"/>
</dbReference>
<keyword evidence="7" id="KW-0282">Flagellum</keyword>
<evidence type="ECO:0000256" key="6">
    <source>
        <dbReference type="ARBA" id="ARBA00023242"/>
    </source>
</evidence>
<organism evidence="7 8">
    <name type="scientific">Caerostris extrusa</name>
    <name type="common">Bark spider</name>
    <name type="synonym">Caerostris bankana</name>
    <dbReference type="NCBI Taxonomy" id="172846"/>
    <lineage>
        <taxon>Eukaryota</taxon>
        <taxon>Metazoa</taxon>
        <taxon>Ecdysozoa</taxon>
        <taxon>Arthropoda</taxon>
        <taxon>Chelicerata</taxon>
        <taxon>Arachnida</taxon>
        <taxon>Araneae</taxon>
        <taxon>Araneomorphae</taxon>
        <taxon>Entelegynae</taxon>
        <taxon>Araneoidea</taxon>
        <taxon>Araneidae</taxon>
        <taxon>Caerostris</taxon>
    </lineage>
</organism>
<evidence type="ECO:0000256" key="5">
    <source>
        <dbReference type="ARBA" id="ARBA00022490"/>
    </source>
</evidence>
<comment type="function">
    <text evidence="1">May be involved in spermatogenesis.</text>
</comment>
<gene>
    <name evidence="7" type="primary">cfap299</name>
    <name evidence="7" type="ORF">CEXT_442671</name>
</gene>
<comment type="subcellular location">
    <subcellularLocation>
        <location evidence="3">Cytoplasm</location>
    </subcellularLocation>
    <subcellularLocation>
        <location evidence="2">Nucleus</location>
    </subcellularLocation>
</comment>
<dbReference type="PANTHER" id="PTHR33588:SF1">
    <property type="entry name" value="CILIA- AND FLAGELLA-ASSOCIATED PROTEIN 299"/>
    <property type="match status" value="1"/>
</dbReference>
<evidence type="ECO:0000313" key="8">
    <source>
        <dbReference type="Proteomes" id="UP001054945"/>
    </source>
</evidence>
<dbReference type="GO" id="GO:0005634">
    <property type="term" value="C:nucleus"/>
    <property type="evidence" value="ECO:0007669"/>
    <property type="project" value="UniProtKB-SubCell"/>
</dbReference>
<name>A0AAV4PD91_CAEEX</name>
<sequence>MDSKSELDKAVNVHDVRRLLRLVAHQKMTSCTSSQWSVWGRVPGLFTGLGSSLRFLFTGLGSSLRFVHRFGVESQVFHRFGIESQVCLQVWGRVPGFIHRFGVESQDKDMCRELLVLGYHSEQENYFRDIFDEKKAQRAAETEYQRSIEMRKCAQELSTSCQLMQALASREEDNLSGCLSTIIFVRDVNEKGEEVSAYMDYAHRLKIENWTAYFKGEKKVVPLESDLRQVHC</sequence>
<keyword evidence="5" id="KW-0963">Cytoplasm</keyword>
<dbReference type="GO" id="GO:0005737">
    <property type="term" value="C:cytoplasm"/>
    <property type="evidence" value="ECO:0007669"/>
    <property type="project" value="UniProtKB-SubCell"/>
</dbReference>
<keyword evidence="7" id="KW-0966">Cell projection</keyword>
<dbReference type="Pfam" id="PF14713">
    <property type="entry name" value="DUF4464"/>
    <property type="match status" value="1"/>
</dbReference>
<comment type="caution">
    <text evidence="7">The sequence shown here is derived from an EMBL/GenBank/DDBJ whole genome shotgun (WGS) entry which is preliminary data.</text>
</comment>
<accession>A0AAV4PD91</accession>